<dbReference type="GO" id="GO:0003735">
    <property type="term" value="F:structural constituent of ribosome"/>
    <property type="evidence" value="ECO:0007669"/>
    <property type="project" value="TreeGrafter"/>
</dbReference>
<dbReference type="PROSITE" id="PS50126">
    <property type="entry name" value="S1"/>
    <property type="match status" value="1"/>
</dbReference>
<dbReference type="PANTHER" id="PTHR10724">
    <property type="entry name" value="30S RIBOSOMAL PROTEIN S1"/>
    <property type="match status" value="1"/>
</dbReference>
<evidence type="ECO:0000313" key="3">
    <source>
        <dbReference type="EMBL" id="HHS02098.1"/>
    </source>
</evidence>
<dbReference type="InterPro" id="IPR012340">
    <property type="entry name" value="NA-bd_OB-fold"/>
</dbReference>
<dbReference type="GO" id="GO:0003729">
    <property type="term" value="F:mRNA binding"/>
    <property type="evidence" value="ECO:0007669"/>
    <property type="project" value="TreeGrafter"/>
</dbReference>
<proteinExistence type="predicted"/>
<dbReference type="Gene3D" id="2.40.50.140">
    <property type="entry name" value="Nucleic acid-binding proteins"/>
    <property type="match status" value="1"/>
</dbReference>
<feature type="domain" description="S1 motif" evidence="2">
    <location>
        <begin position="6"/>
        <end position="74"/>
    </location>
</feature>
<evidence type="ECO:0000259" key="2">
    <source>
        <dbReference type="PROSITE" id="PS50126"/>
    </source>
</evidence>
<dbReference type="GO" id="GO:0006412">
    <property type="term" value="P:translation"/>
    <property type="evidence" value="ECO:0007669"/>
    <property type="project" value="TreeGrafter"/>
</dbReference>
<evidence type="ECO:0000256" key="1">
    <source>
        <dbReference type="ARBA" id="ARBA00025604"/>
    </source>
</evidence>
<dbReference type="Pfam" id="PF00575">
    <property type="entry name" value="S1"/>
    <property type="match status" value="1"/>
</dbReference>
<comment type="caution">
    <text evidence="3">The sequence shown here is derived from an EMBL/GenBank/DDBJ whole genome shotgun (WGS) entry which is preliminary data.</text>
</comment>
<dbReference type="EMBL" id="DRUZ01000079">
    <property type="protein sequence ID" value="HHS02098.1"/>
    <property type="molecule type" value="Genomic_DNA"/>
</dbReference>
<name>A0A7C5Z8T1_9FIRM</name>
<comment type="function">
    <text evidence="1">Binds mRNA; thus facilitating recognition of the initiation point. It is needed to translate mRNA with a short Shine-Dalgarno (SD) purine-rich sequence.</text>
</comment>
<gene>
    <name evidence="3" type="ORF">ENL71_06270</name>
</gene>
<organism evidence="3">
    <name type="scientific">Caldicellulosiruptor owensensis</name>
    <dbReference type="NCBI Taxonomy" id="55205"/>
    <lineage>
        <taxon>Bacteria</taxon>
        <taxon>Bacillati</taxon>
        <taxon>Bacillota</taxon>
        <taxon>Bacillota incertae sedis</taxon>
        <taxon>Caldicellulosiruptorales</taxon>
        <taxon>Caldicellulosiruptoraceae</taxon>
        <taxon>Caldicellulosiruptor</taxon>
    </lineage>
</organism>
<sequence length="120" mass="13839">MLIKRGQILEGIVKGIAQFGAFVELPNGRVGLVHISEVAEEYVEDIKKYLKENQIVKVKVINVKEDGKISLSIKRAKETMKKENKTKRAKDDFEAKLSKFLKDSNQKLSEYNKRFDGKRR</sequence>
<dbReference type="InterPro" id="IPR050437">
    <property type="entry name" value="Ribos_protein_bS1-like"/>
</dbReference>
<protein>
    <submittedName>
        <fullName evidence="3">S1 RNA-binding domain-containing protein</fullName>
    </submittedName>
</protein>
<accession>A0A7C5Z8T1</accession>
<dbReference type="InterPro" id="IPR003029">
    <property type="entry name" value="S1_domain"/>
</dbReference>
<dbReference type="SMART" id="SM00316">
    <property type="entry name" value="S1"/>
    <property type="match status" value="1"/>
</dbReference>
<dbReference type="FunFam" id="2.40.50.140:FF:000103">
    <property type="entry name" value="protein RRP5 homolog"/>
    <property type="match status" value="1"/>
</dbReference>
<dbReference type="SUPFAM" id="SSF50249">
    <property type="entry name" value="Nucleic acid-binding proteins"/>
    <property type="match status" value="1"/>
</dbReference>
<reference evidence="3" key="1">
    <citation type="journal article" date="2020" name="mSystems">
        <title>Genome- and Community-Level Interaction Insights into Carbon Utilization and Element Cycling Functions of Hydrothermarchaeota in Hydrothermal Sediment.</title>
        <authorList>
            <person name="Zhou Z."/>
            <person name="Liu Y."/>
            <person name="Xu W."/>
            <person name="Pan J."/>
            <person name="Luo Z.H."/>
            <person name="Li M."/>
        </authorList>
    </citation>
    <scope>NUCLEOTIDE SEQUENCE [LARGE SCALE GENOMIC DNA]</scope>
    <source>
        <strain evidence="3">SpSt-102</strain>
    </source>
</reference>
<dbReference type="AlphaFoldDB" id="A0A7C5Z8T1"/>